<name>A0ABP9JTJ4_9NOCA</name>
<dbReference type="Gene3D" id="2.40.30.10">
    <property type="entry name" value="Translation factors"/>
    <property type="match status" value="1"/>
</dbReference>
<keyword evidence="3" id="KW-1185">Reference proteome</keyword>
<reference evidence="3" key="1">
    <citation type="journal article" date="2019" name="Int. J. Syst. Evol. Microbiol.">
        <title>The Global Catalogue of Microorganisms (GCM) 10K type strain sequencing project: providing services to taxonomists for standard genome sequencing and annotation.</title>
        <authorList>
            <consortium name="The Broad Institute Genomics Platform"/>
            <consortium name="The Broad Institute Genome Sequencing Center for Infectious Disease"/>
            <person name="Wu L."/>
            <person name="Ma J."/>
        </authorList>
    </citation>
    <scope>NUCLEOTIDE SEQUENCE [LARGE SCALE GENOMIC DNA]</scope>
    <source>
        <strain evidence="3">JCM 18298</strain>
    </source>
</reference>
<dbReference type="Pfam" id="PF08021">
    <property type="entry name" value="FAD_binding_9"/>
    <property type="match status" value="1"/>
</dbReference>
<dbReference type="RefSeq" id="WP_345493037.1">
    <property type="nucleotide sequence ID" value="NZ_BAABJM010000001.1"/>
</dbReference>
<accession>A0ABP9JTJ4</accession>
<evidence type="ECO:0000313" key="3">
    <source>
        <dbReference type="Proteomes" id="UP001500603"/>
    </source>
</evidence>
<dbReference type="Gene3D" id="3.40.50.80">
    <property type="entry name" value="Nucleotide-binding domain of ferredoxin-NADP reductase (FNR) module"/>
    <property type="match status" value="1"/>
</dbReference>
<dbReference type="InterPro" id="IPR039261">
    <property type="entry name" value="FNR_nucleotide-bd"/>
</dbReference>
<feature type="domain" description="FAD-binding FR-type" evidence="1">
    <location>
        <begin position="15"/>
        <end position="116"/>
    </location>
</feature>
<comment type="caution">
    <text evidence="2">The sequence shown here is derived from an EMBL/GenBank/DDBJ whole genome shotgun (WGS) entry which is preliminary data.</text>
</comment>
<dbReference type="InterPro" id="IPR017938">
    <property type="entry name" value="Riboflavin_synthase-like_b-brl"/>
</dbReference>
<proteinExistence type="predicted"/>
<dbReference type="Proteomes" id="UP001500603">
    <property type="component" value="Unassembled WGS sequence"/>
</dbReference>
<dbReference type="EMBL" id="BAABJM010000001">
    <property type="protein sequence ID" value="GAA5042143.1"/>
    <property type="molecule type" value="Genomic_DNA"/>
</dbReference>
<dbReference type="PROSITE" id="PS51384">
    <property type="entry name" value="FAD_FR"/>
    <property type="match status" value="1"/>
</dbReference>
<dbReference type="PANTHER" id="PTHR30157">
    <property type="entry name" value="FERRIC REDUCTASE, NADPH-DEPENDENT"/>
    <property type="match status" value="1"/>
</dbReference>
<dbReference type="InterPro" id="IPR017927">
    <property type="entry name" value="FAD-bd_FR_type"/>
</dbReference>
<organism evidence="2 3">
    <name type="scientific">Nocardia callitridis</name>
    <dbReference type="NCBI Taxonomy" id="648753"/>
    <lineage>
        <taxon>Bacteria</taxon>
        <taxon>Bacillati</taxon>
        <taxon>Actinomycetota</taxon>
        <taxon>Actinomycetes</taxon>
        <taxon>Mycobacteriales</taxon>
        <taxon>Nocardiaceae</taxon>
        <taxon>Nocardia</taxon>
    </lineage>
</organism>
<dbReference type="InterPro" id="IPR013113">
    <property type="entry name" value="SIP_FAD-bd"/>
</dbReference>
<dbReference type="SUPFAM" id="SSF63380">
    <property type="entry name" value="Riboflavin synthase domain-like"/>
    <property type="match status" value="1"/>
</dbReference>
<sequence>MAKVTELLADLAGDAFLQTTKVTSVEKLSPSFVRISIQDDGFRSTQWTPGTKLQLRPNRGTLSLRTYTPTHWDTDLGSTDLLAYAHGDGPAARWFTQVAVDDACEVLGPRRSIDLSKARGRLVFVGDESSVGLACALRTVNTRVRHVFEASDPAELTTLLSTLGFEDNSTIVEKSTDRKELIDKSRAAADSDNTPFGLIASGDAATVHALRRAERGWQRRADSIAAKAYWARGRTGLD</sequence>
<gene>
    <name evidence="2" type="ORF">GCM10023318_01990</name>
</gene>
<dbReference type="InterPro" id="IPR039374">
    <property type="entry name" value="SIP_fam"/>
</dbReference>
<dbReference type="PANTHER" id="PTHR30157:SF0">
    <property type="entry name" value="NADPH-DEPENDENT FERRIC-CHELATE REDUCTASE"/>
    <property type="match status" value="1"/>
</dbReference>
<dbReference type="CDD" id="cd06193">
    <property type="entry name" value="siderophore_interacting"/>
    <property type="match status" value="1"/>
</dbReference>
<evidence type="ECO:0000313" key="2">
    <source>
        <dbReference type="EMBL" id="GAA5042143.1"/>
    </source>
</evidence>
<evidence type="ECO:0000259" key="1">
    <source>
        <dbReference type="PROSITE" id="PS51384"/>
    </source>
</evidence>
<protein>
    <recommendedName>
        <fullName evidence="1">FAD-binding FR-type domain-containing protein</fullName>
    </recommendedName>
</protein>